<dbReference type="Gene3D" id="1.10.238.10">
    <property type="entry name" value="EF-hand"/>
    <property type="match status" value="2"/>
</dbReference>
<name>A0A0R3X0H4_HYDTA</name>
<dbReference type="SMART" id="SM00054">
    <property type="entry name" value="EFh"/>
    <property type="match status" value="4"/>
</dbReference>
<dbReference type="InterPro" id="IPR018247">
    <property type="entry name" value="EF_Hand_1_Ca_BS"/>
</dbReference>
<dbReference type="PANTHER" id="PTHR23050">
    <property type="entry name" value="CALCIUM BINDING PROTEIN"/>
    <property type="match status" value="1"/>
</dbReference>
<dbReference type="InterPro" id="IPR002048">
    <property type="entry name" value="EF_hand_dom"/>
</dbReference>
<dbReference type="PROSITE" id="PS00018">
    <property type="entry name" value="EF_HAND_1"/>
    <property type="match status" value="2"/>
</dbReference>
<dbReference type="OrthoDB" id="6242242at2759"/>
<evidence type="ECO:0000313" key="5">
    <source>
        <dbReference type="Proteomes" id="UP000274429"/>
    </source>
</evidence>
<dbReference type="AlphaFoldDB" id="A0A0R3X0H4"/>
<protein>
    <submittedName>
        <fullName evidence="6">Calmodulin</fullName>
    </submittedName>
</protein>
<keyword evidence="2" id="KW-0106">Calcium</keyword>
<accession>A0A0R3X0H4</accession>
<dbReference type="InterPro" id="IPR050145">
    <property type="entry name" value="Centrin_CML-like"/>
</dbReference>
<evidence type="ECO:0000259" key="3">
    <source>
        <dbReference type="PROSITE" id="PS50222"/>
    </source>
</evidence>
<dbReference type="Proteomes" id="UP000274429">
    <property type="component" value="Unassembled WGS sequence"/>
</dbReference>
<dbReference type="InterPro" id="IPR011992">
    <property type="entry name" value="EF-hand-dom_pair"/>
</dbReference>
<evidence type="ECO:0000313" key="6">
    <source>
        <dbReference type="WBParaSite" id="TTAC_0000663201-mRNA-1"/>
    </source>
</evidence>
<sequence length="562" mass="63583">MGDDVGEATIMLTQTDRHTRPSPSGPLEACNALIGLIEPVVVCVCVSVPVVVTVIRIPFRKVLHPLPLSLSRARTHIHVRKRTISRVPTLATSCTSLSLPVFAMEMKKASDYPEVDTNAPTWIRKMRTVFRRFDSRGRGAVGIDEFLDIATSVLSEFPKSENFFGDQLVQAMIHLWYGVICTEGQEHQRTEIVMHENEFIKAMGKCINGLFKTEFEQNIVSPLFDIADCDKDGFIQQNEMSQVIVAVGGNQKEAELLFRLLDAGTKKGVTKAQFEGILAEFFFDAGIKGKTARLFGALINYKRPEDYPEVECGPVWEGKMRTMFRRLDLHGTGKLRCHDFIQIGRALAQRNHLPKHKADNVMRAMLDIWVHYFSIDKDGAHFTEITEKDFIHNLRSMINGEFRHAIDQYGWTFFKAVEVEGTGFISMAEYRNLQEAWRVGRAEAEGMFKACGLQDSEEVLDTDKDGKISSDEYLSAWCEYFLGEDPASPYKTFFGPVVTKHSRDSFAEHGVLTYPDDGSLPDFGPTFYSQTRNKDFKPSRVEQYFLKGSDASDFKACRLLPD</sequence>
<dbReference type="GO" id="GO:0005509">
    <property type="term" value="F:calcium ion binding"/>
    <property type="evidence" value="ECO:0007669"/>
    <property type="project" value="InterPro"/>
</dbReference>
<evidence type="ECO:0000313" key="4">
    <source>
        <dbReference type="EMBL" id="VDM30851.1"/>
    </source>
</evidence>
<dbReference type="STRING" id="6205.A0A0R3X0H4"/>
<feature type="domain" description="EF-hand" evidence="3">
    <location>
        <begin position="223"/>
        <end position="250"/>
    </location>
</feature>
<keyword evidence="5" id="KW-1185">Reference proteome</keyword>
<dbReference type="SUPFAM" id="SSF47473">
    <property type="entry name" value="EF-hand"/>
    <property type="match status" value="2"/>
</dbReference>
<reference evidence="4 5" key="2">
    <citation type="submission" date="2018-11" db="EMBL/GenBank/DDBJ databases">
        <authorList>
            <consortium name="Pathogen Informatics"/>
        </authorList>
    </citation>
    <scope>NUCLEOTIDE SEQUENCE [LARGE SCALE GENOMIC DNA]</scope>
</reference>
<dbReference type="Pfam" id="PF13202">
    <property type="entry name" value="EF-hand_5"/>
    <property type="match status" value="2"/>
</dbReference>
<reference evidence="6" key="1">
    <citation type="submission" date="2017-02" db="UniProtKB">
        <authorList>
            <consortium name="WormBaseParasite"/>
        </authorList>
    </citation>
    <scope>IDENTIFICATION</scope>
</reference>
<feature type="domain" description="EF-hand" evidence="3">
    <location>
        <begin position="121"/>
        <end position="156"/>
    </location>
</feature>
<gene>
    <name evidence="4" type="ORF">TTAC_LOCUS6617</name>
</gene>
<proteinExistence type="predicted"/>
<evidence type="ECO:0000256" key="1">
    <source>
        <dbReference type="ARBA" id="ARBA00022737"/>
    </source>
</evidence>
<organism evidence="6">
    <name type="scientific">Hydatigena taeniaeformis</name>
    <name type="common">Feline tapeworm</name>
    <name type="synonym">Taenia taeniaeformis</name>
    <dbReference type="NCBI Taxonomy" id="6205"/>
    <lineage>
        <taxon>Eukaryota</taxon>
        <taxon>Metazoa</taxon>
        <taxon>Spiralia</taxon>
        <taxon>Lophotrochozoa</taxon>
        <taxon>Platyhelminthes</taxon>
        <taxon>Cestoda</taxon>
        <taxon>Eucestoda</taxon>
        <taxon>Cyclophyllidea</taxon>
        <taxon>Taeniidae</taxon>
        <taxon>Hydatigera</taxon>
    </lineage>
</organism>
<dbReference type="PROSITE" id="PS50222">
    <property type="entry name" value="EF_HAND_2"/>
    <property type="match status" value="2"/>
</dbReference>
<dbReference type="WBParaSite" id="TTAC_0000663201-mRNA-1">
    <property type="protein sequence ID" value="TTAC_0000663201-mRNA-1"/>
    <property type="gene ID" value="TTAC_0000663201"/>
</dbReference>
<keyword evidence="1" id="KW-0677">Repeat</keyword>
<evidence type="ECO:0000256" key="2">
    <source>
        <dbReference type="ARBA" id="ARBA00022837"/>
    </source>
</evidence>
<dbReference type="EMBL" id="UYWX01020311">
    <property type="protein sequence ID" value="VDM30851.1"/>
    <property type="molecule type" value="Genomic_DNA"/>
</dbReference>